<organism evidence="1 2">
    <name type="scientific">Paramuricea clavata</name>
    <name type="common">Red gorgonian</name>
    <name type="synonym">Violescent sea-whip</name>
    <dbReference type="NCBI Taxonomy" id="317549"/>
    <lineage>
        <taxon>Eukaryota</taxon>
        <taxon>Metazoa</taxon>
        <taxon>Cnidaria</taxon>
        <taxon>Anthozoa</taxon>
        <taxon>Octocorallia</taxon>
        <taxon>Malacalcyonacea</taxon>
        <taxon>Plexauridae</taxon>
        <taxon>Paramuricea</taxon>
    </lineage>
</organism>
<reference evidence="1" key="1">
    <citation type="submission" date="2020-04" db="EMBL/GenBank/DDBJ databases">
        <authorList>
            <person name="Alioto T."/>
            <person name="Alioto T."/>
            <person name="Gomez Garrido J."/>
        </authorList>
    </citation>
    <scope>NUCLEOTIDE SEQUENCE</scope>
    <source>
        <strain evidence="1">A484AB</strain>
    </source>
</reference>
<evidence type="ECO:0000313" key="2">
    <source>
        <dbReference type="Proteomes" id="UP001152795"/>
    </source>
</evidence>
<name>A0A6S7K8B3_PARCT</name>
<dbReference type="AlphaFoldDB" id="A0A6S7K8B3"/>
<proteinExistence type="predicted"/>
<evidence type="ECO:0000313" key="1">
    <source>
        <dbReference type="EMBL" id="CAB4039838.1"/>
    </source>
</evidence>
<gene>
    <name evidence="1" type="ORF">PACLA_8A073426</name>
</gene>
<sequence>MAMEIVKDGEHFLDLKDKYCFFNGVLLRTQVTLAIMEAVGEDSDNIELFWTLFNELLQKVSGKKDYKFNPIGFCTNMAGVNFSAITKLFGDEMKSAVKSCEFRLKEQRNKRACRMQDDESCSEFKECCERLLTSTTEQAYDNAKKDMDTFIVTHLCVWFWMWNLKSTKE</sequence>
<keyword evidence="2" id="KW-1185">Reference proteome</keyword>
<feature type="non-terminal residue" evidence="1">
    <location>
        <position position="169"/>
    </location>
</feature>
<comment type="caution">
    <text evidence="1">The sequence shown here is derived from an EMBL/GenBank/DDBJ whole genome shotgun (WGS) entry which is preliminary data.</text>
</comment>
<accession>A0A6S7K8B3</accession>
<protein>
    <submittedName>
        <fullName evidence="1">Uncharacterized protein</fullName>
    </submittedName>
</protein>
<dbReference type="EMBL" id="CACRXK020025941">
    <property type="protein sequence ID" value="CAB4039838.1"/>
    <property type="molecule type" value="Genomic_DNA"/>
</dbReference>
<dbReference type="Proteomes" id="UP001152795">
    <property type="component" value="Unassembled WGS sequence"/>
</dbReference>
<dbReference type="OrthoDB" id="5984710at2759"/>